<dbReference type="PRINTS" id="PR00355">
    <property type="entry name" value="ADRENODOXIN"/>
</dbReference>
<dbReference type="PANTHER" id="PTHR23426">
    <property type="entry name" value="FERREDOXIN/ADRENODOXIN"/>
    <property type="match status" value="1"/>
</dbReference>
<evidence type="ECO:0000313" key="8">
    <source>
        <dbReference type="Proteomes" id="UP000198281"/>
    </source>
</evidence>
<dbReference type="GO" id="GO:0140647">
    <property type="term" value="P:P450-containing electron transport chain"/>
    <property type="evidence" value="ECO:0007669"/>
    <property type="project" value="InterPro"/>
</dbReference>
<evidence type="ECO:0000256" key="1">
    <source>
        <dbReference type="ARBA" id="ARBA00010914"/>
    </source>
</evidence>
<dbReference type="SUPFAM" id="SSF54292">
    <property type="entry name" value="2Fe-2S ferredoxin-like"/>
    <property type="match status" value="1"/>
</dbReference>
<proteinExistence type="inferred from homology"/>
<dbReference type="EMBL" id="FZOS01000006">
    <property type="protein sequence ID" value="SNS44191.1"/>
    <property type="molecule type" value="Genomic_DNA"/>
</dbReference>
<comment type="similarity">
    <text evidence="1">Belongs to the adrenodoxin/putidaredoxin family.</text>
</comment>
<evidence type="ECO:0000256" key="5">
    <source>
        <dbReference type="ARBA" id="ARBA00023014"/>
    </source>
</evidence>
<comment type="cofactor">
    <cofactor evidence="6">
        <name>[2Fe-2S] cluster</name>
        <dbReference type="ChEBI" id="CHEBI:190135"/>
    </cofactor>
</comment>
<dbReference type="RefSeq" id="WP_179220760.1">
    <property type="nucleotide sequence ID" value="NZ_FZOS01000006.1"/>
</dbReference>
<evidence type="ECO:0000256" key="4">
    <source>
        <dbReference type="ARBA" id="ARBA00023004"/>
    </source>
</evidence>
<gene>
    <name evidence="7" type="ORF">SAMN06295912_106151</name>
</gene>
<dbReference type="AlphaFoldDB" id="A0A239EIE8"/>
<dbReference type="InterPro" id="IPR012675">
    <property type="entry name" value="Beta-grasp_dom_sf"/>
</dbReference>
<evidence type="ECO:0000313" key="7">
    <source>
        <dbReference type="EMBL" id="SNS44191.1"/>
    </source>
</evidence>
<dbReference type="GO" id="GO:0046872">
    <property type="term" value="F:metal ion binding"/>
    <property type="evidence" value="ECO:0007669"/>
    <property type="project" value="UniProtKB-KW"/>
</dbReference>
<dbReference type="Gene3D" id="3.10.20.30">
    <property type="match status" value="1"/>
</dbReference>
<keyword evidence="4" id="KW-0408">Iron</keyword>
<keyword evidence="8" id="KW-1185">Reference proteome</keyword>
<accession>A0A239EIE8</accession>
<evidence type="ECO:0000256" key="6">
    <source>
        <dbReference type="ARBA" id="ARBA00034078"/>
    </source>
</evidence>
<name>A0A239EIE8_9SPHN</name>
<evidence type="ECO:0000256" key="3">
    <source>
        <dbReference type="ARBA" id="ARBA00022723"/>
    </source>
</evidence>
<dbReference type="InterPro" id="IPR036010">
    <property type="entry name" value="2Fe-2S_ferredoxin-like_sf"/>
</dbReference>
<sequence length="105" mass="10991">MLVRFIDPDGCEHLVEGEAGESAMRCATRALIPGIIGECGGAMACATCHCYATPPDGATLPDPAAQERDMIDGCIDTRPTSRLTCQVVLAPELEGITFIVPASQV</sequence>
<keyword evidence="3" id="KW-0479">Metal-binding</keyword>
<dbReference type="InterPro" id="IPR018298">
    <property type="entry name" value="Adrenodoxin_Fe-S_BS"/>
</dbReference>
<evidence type="ECO:0000256" key="2">
    <source>
        <dbReference type="ARBA" id="ARBA00022714"/>
    </source>
</evidence>
<dbReference type="GO" id="GO:0009055">
    <property type="term" value="F:electron transfer activity"/>
    <property type="evidence" value="ECO:0007669"/>
    <property type="project" value="TreeGrafter"/>
</dbReference>
<dbReference type="PANTHER" id="PTHR23426:SF65">
    <property type="entry name" value="FERREDOXIN-2, MITOCHONDRIAL"/>
    <property type="match status" value="1"/>
</dbReference>
<reference evidence="8" key="1">
    <citation type="submission" date="2017-06" db="EMBL/GenBank/DDBJ databases">
        <authorList>
            <person name="Varghese N."/>
            <person name="Submissions S."/>
        </authorList>
    </citation>
    <scope>NUCLEOTIDE SEQUENCE [LARGE SCALE GENOMIC DNA]</scope>
    <source>
        <strain evidence="8">LNB2</strain>
    </source>
</reference>
<keyword evidence="5" id="KW-0411">Iron-sulfur</keyword>
<keyword evidence="2" id="KW-0001">2Fe-2S</keyword>
<dbReference type="GO" id="GO:0051537">
    <property type="term" value="F:2 iron, 2 sulfur cluster binding"/>
    <property type="evidence" value="ECO:0007669"/>
    <property type="project" value="UniProtKB-KW"/>
</dbReference>
<protein>
    <submittedName>
        <fullName evidence="7">Ferredoxin, 2Fe-2S</fullName>
    </submittedName>
</protein>
<dbReference type="PROSITE" id="PS00814">
    <property type="entry name" value="ADX"/>
    <property type="match status" value="1"/>
</dbReference>
<dbReference type="InterPro" id="IPR001055">
    <property type="entry name" value="Adrenodoxin-like"/>
</dbReference>
<dbReference type="Proteomes" id="UP000198281">
    <property type="component" value="Unassembled WGS sequence"/>
</dbReference>
<organism evidence="7 8">
    <name type="scientific">Edaphosphingomonas laterariae</name>
    <dbReference type="NCBI Taxonomy" id="861865"/>
    <lineage>
        <taxon>Bacteria</taxon>
        <taxon>Pseudomonadati</taxon>
        <taxon>Pseudomonadota</taxon>
        <taxon>Alphaproteobacteria</taxon>
        <taxon>Sphingomonadales</taxon>
        <taxon>Rhizorhabdaceae</taxon>
        <taxon>Edaphosphingomonas</taxon>
    </lineage>
</organism>